<dbReference type="Gene3D" id="1.10.390.10">
    <property type="entry name" value="Neutral Protease Domain 2"/>
    <property type="match status" value="1"/>
</dbReference>
<sequence length="329" mass="38159">MMFRKFRILAVVILLIVSNSHASDNAGHVVKQTIRLDDISLHYEFADAQSVAKQPAFTKTIHAGIQHYRKLFGGYPRDLQGKTYTEITVRIRQGKHSSGEADPQLLLLTWSDSKLFGLHSWQTLLLHEIFHLWSAESFRYHDGREHWFNEGFSEFYTFKAATELGFISAHDALTIASMPLGFYSSSERLGRLSMREAASNNKAKFDNYFLVYHGGWVAAMVLDHDIRSRTANQHSLDDVMRMLYQHYPRHKTLYRSEDLVVVLKTTSGLDYKEFFKRYIDGIERIPVAEHFDLGKALWDFEFNPAKRHQHEYLYRALGITSVNNNFMGK</sequence>
<reference evidence="2 3" key="1">
    <citation type="submission" date="2022-11" db="EMBL/GenBank/DDBJ databases">
        <title>Viruses from the air-sea interface of a natural surface slick.</title>
        <authorList>
            <person name="Rahlff J."/>
            <person name="Holmfeldt K."/>
        </authorList>
    </citation>
    <scope>NUCLEOTIDE SEQUENCE [LARGE SCALE GENOMIC DNA]</scope>
    <source>
        <strain evidence="2 3">SMS4</strain>
    </source>
</reference>
<comment type="caution">
    <text evidence="2">The sequence shown here is derived from an EMBL/GenBank/DDBJ whole genome shotgun (WGS) entry which is preliminary data.</text>
</comment>
<evidence type="ECO:0000313" key="3">
    <source>
        <dbReference type="Proteomes" id="UP001231109"/>
    </source>
</evidence>
<organism evidence="2 3">
    <name type="scientific">Rheinheimera baltica</name>
    <dbReference type="NCBI Taxonomy" id="67576"/>
    <lineage>
        <taxon>Bacteria</taxon>
        <taxon>Pseudomonadati</taxon>
        <taxon>Pseudomonadota</taxon>
        <taxon>Gammaproteobacteria</taxon>
        <taxon>Chromatiales</taxon>
        <taxon>Chromatiaceae</taxon>
        <taxon>Rheinheimera</taxon>
    </lineage>
</organism>
<gene>
    <name evidence="2" type="ORF">ORJ04_06955</name>
</gene>
<name>A0ABT9HX33_9GAMM</name>
<dbReference type="SUPFAM" id="SSF55486">
    <property type="entry name" value="Metalloproteases ('zincins'), catalytic domain"/>
    <property type="match status" value="1"/>
</dbReference>
<feature type="signal peptide" evidence="1">
    <location>
        <begin position="1"/>
        <end position="22"/>
    </location>
</feature>
<evidence type="ECO:0000256" key="1">
    <source>
        <dbReference type="SAM" id="SignalP"/>
    </source>
</evidence>
<protein>
    <recommendedName>
        <fullName evidence="4">Peptidase M61 catalytic domain-containing protein</fullName>
    </recommendedName>
</protein>
<accession>A0ABT9HX33</accession>
<dbReference type="Proteomes" id="UP001231109">
    <property type="component" value="Unassembled WGS sequence"/>
</dbReference>
<proteinExistence type="predicted"/>
<feature type="chain" id="PRO_5046549313" description="Peptidase M61 catalytic domain-containing protein" evidence="1">
    <location>
        <begin position="23"/>
        <end position="329"/>
    </location>
</feature>
<evidence type="ECO:0000313" key="2">
    <source>
        <dbReference type="EMBL" id="MDP5135685.1"/>
    </source>
</evidence>
<keyword evidence="3" id="KW-1185">Reference proteome</keyword>
<dbReference type="EMBL" id="JAPJDZ010000012">
    <property type="protein sequence ID" value="MDP5135685.1"/>
    <property type="molecule type" value="Genomic_DNA"/>
</dbReference>
<dbReference type="InterPro" id="IPR027268">
    <property type="entry name" value="Peptidase_M4/M1_CTD_sf"/>
</dbReference>
<keyword evidence="1" id="KW-0732">Signal</keyword>
<evidence type="ECO:0008006" key="4">
    <source>
        <dbReference type="Google" id="ProtNLM"/>
    </source>
</evidence>